<proteinExistence type="predicted"/>
<dbReference type="Proteomes" id="UP000245639">
    <property type="component" value="Unassembled WGS sequence"/>
</dbReference>
<protein>
    <submittedName>
        <fullName evidence="1">Uncharacterized protein</fullName>
    </submittedName>
</protein>
<dbReference type="OrthoDB" id="669100at2"/>
<dbReference type="RefSeq" id="WP_133252105.1">
    <property type="nucleotide sequence ID" value="NZ_QEKW01000033.1"/>
</dbReference>
<evidence type="ECO:0000313" key="2">
    <source>
        <dbReference type="Proteomes" id="UP000245639"/>
    </source>
</evidence>
<sequence length="70" mass="7094">MPSILRGPLASALHLAAVLGAEQVIMPALGLGSPTPRYGASAAATDAWHHLVYAAATGLAYDALAGRLTR</sequence>
<name>A0A2U1E7X2_9PSEU</name>
<dbReference type="AlphaFoldDB" id="A0A2U1E7X2"/>
<dbReference type="EMBL" id="QEKW01000033">
    <property type="protein sequence ID" value="PVY96031.1"/>
    <property type="molecule type" value="Genomic_DNA"/>
</dbReference>
<keyword evidence="2" id="KW-1185">Reference proteome</keyword>
<reference evidence="1 2" key="1">
    <citation type="submission" date="2018-04" db="EMBL/GenBank/DDBJ databases">
        <title>Genomic Encyclopedia of Type Strains, Phase IV (KMG-IV): sequencing the most valuable type-strain genomes for metagenomic binning, comparative biology and taxonomic classification.</title>
        <authorList>
            <person name="Goeker M."/>
        </authorList>
    </citation>
    <scope>NUCLEOTIDE SEQUENCE [LARGE SCALE GENOMIC DNA]</scope>
    <source>
        <strain evidence="1 2">DSM 45771</strain>
    </source>
</reference>
<gene>
    <name evidence="1" type="ORF">C8D89_13327</name>
</gene>
<accession>A0A2U1E7X2</accession>
<evidence type="ECO:0000313" key="1">
    <source>
        <dbReference type="EMBL" id="PVY96031.1"/>
    </source>
</evidence>
<organism evidence="1 2">
    <name type="scientific">Actinomycetospora cinnamomea</name>
    <dbReference type="NCBI Taxonomy" id="663609"/>
    <lineage>
        <taxon>Bacteria</taxon>
        <taxon>Bacillati</taxon>
        <taxon>Actinomycetota</taxon>
        <taxon>Actinomycetes</taxon>
        <taxon>Pseudonocardiales</taxon>
        <taxon>Pseudonocardiaceae</taxon>
        <taxon>Actinomycetospora</taxon>
    </lineage>
</organism>
<comment type="caution">
    <text evidence="1">The sequence shown here is derived from an EMBL/GenBank/DDBJ whole genome shotgun (WGS) entry which is preliminary data.</text>
</comment>